<dbReference type="RefSeq" id="WP_125677889.1">
    <property type="nucleotide sequence ID" value="NZ_JBHTOI010000029.1"/>
</dbReference>
<evidence type="ECO:0000313" key="8">
    <source>
        <dbReference type="Proteomes" id="UP001597251"/>
    </source>
</evidence>
<evidence type="ECO:0000256" key="2">
    <source>
        <dbReference type="ARBA" id="ARBA00022679"/>
    </source>
</evidence>
<dbReference type="PANTHER" id="PTHR43017">
    <property type="entry name" value="GALACTOSIDE O-ACETYLTRANSFERASE"/>
    <property type="match status" value="1"/>
</dbReference>
<comment type="caution">
    <text evidence="7">The sequence shown here is derived from an EMBL/GenBank/DDBJ whole genome shotgun (WGS) entry which is preliminary data.</text>
</comment>
<dbReference type="Proteomes" id="UP001597251">
    <property type="component" value="Unassembled WGS sequence"/>
</dbReference>
<dbReference type="CDD" id="cd03357">
    <property type="entry name" value="LbH_MAT_GAT"/>
    <property type="match status" value="1"/>
</dbReference>
<proteinExistence type="inferred from homology"/>
<dbReference type="InterPro" id="IPR024688">
    <property type="entry name" value="Mac_dom"/>
</dbReference>
<comment type="similarity">
    <text evidence="1 5">Belongs to the transferase hexapeptide repeat family.</text>
</comment>
<keyword evidence="4 5" id="KW-0012">Acyltransferase</keyword>
<dbReference type="InterPro" id="IPR018357">
    <property type="entry name" value="Hexapep_transf_CS"/>
</dbReference>
<name>A0ABW4BT83_9LACO</name>
<dbReference type="PANTHER" id="PTHR43017:SF1">
    <property type="entry name" value="ACETYLTRANSFERASE YJL218W-RELATED"/>
    <property type="match status" value="1"/>
</dbReference>
<dbReference type="InterPro" id="IPR011004">
    <property type="entry name" value="Trimer_LpxA-like_sf"/>
</dbReference>
<evidence type="ECO:0000256" key="3">
    <source>
        <dbReference type="ARBA" id="ARBA00022737"/>
    </source>
</evidence>
<protein>
    <recommendedName>
        <fullName evidence="5">Acetyltransferase</fullName>
        <ecNumber evidence="5">2.3.1.-</ecNumber>
    </recommendedName>
</protein>
<keyword evidence="2 5" id="KW-0808">Transferase</keyword>
<dbReference type="Gene3D" id="2.160.10.10">
    <property type="entry name" value="Hexapeptide repeat proteins"/>
    <property type="match status" value="1"/>
</dbReference>
<dbReference type="InterPro" id="IPR039369">
    <property type="entry name" value="LacA-like"/>
</dbReference>
<evidence type="ECO:0000256" key="1">
    <source>
        <dbReference type="ARBA" id="ARBA00007274"/>
    </source>
</evidence>
<keyword evidence="3" id="KW-0677">Repeat</keyword>
<gene>
    <name evidence="7" type="ORF">ACFQ42_04265</name>
</gene>
<dbReference type="InterPro" id="IPR001451">
    <property type="entry name" value="Hexapep"/>
</dbReference>
<dbReference type="GO" id="GO:0016746">
    <property type="term" value="F:acyltransferase activity"/>
    <property type="evidence" value="ECO:0007669"/>
    <property type="project" value="UniProtKB-KW"/>
</dbReference>
<evidence type="ECO:0000256" key="5">
    <source>
        <dbReference type="RuleBase" id="RU367021"/>
    </source>
</evidence>
<dbReference type="PROSITE" id="PS00101">
    <property type="entry name" value="HEXAPEP_TRANSFERASES"/>
    <property type="match status" value="1"/>
</dbReference>
<dbReference type="Pfam" id="PF12464">
    <property type="entry name" value="Mac"/>
    <property type="match status" value="1"/>
</dbReference>
<feature type="domain" description="Maltose/galactoside acetyltransferase" evidence="6">
    <location>
        <begin position="4"/>
        <end position="59"/>
    </location>
</feature>
<dbReference type="EMBL" id="JBHTOI010000029">
    <property type="protein sequence ID" value="MFD1417948.1"/>
    <property type="molecule type" value="Genomic_DNA"/>
</dbReference>
<keyword evidence="8" id="KW-1185">Reference proteome</keyword>
<sequence>MDIKEMIQKDRPYVISYKDMPMNLQDKSKELYFEYNQTRPTEADKRKSIIKKLFAESTEQTMIEPSFRCDYGFNIHSTGMAFINYNCSILDTSPVYLGDGVFIAPGVCIACASHPLDPKQRASGMETSAPIHIGNNVWLGANVSVLGGVTIGDNSVIGAGSVVNKDIPAGVIATGIPCKMLRKITEKDRILLTK</sequence>
<evidence type="ECO:0000313" key="7">
    <source>
        <dbReference type="EMBL" id="MFD1417948.1"/>
    </source>
</evidence>
<dbReference type="Pfam" id="PF00132">
    <property type="entry name" value="Hexapep"/>
    <property type="match status" value="1"/>
</dbReference>
<dbReference type="SUPFAM" id="SSF51161">
    <property type="entry name" value="Trimeric LpxA-like enzymes"/>
    <property type="match status" value="1"/>
</dbReference>
<dbReference type="EC" id="2.3.1.-" evidence="5"/>
<reference evidence="8" key="1">
    <citation type="journal article" date="2019" name="Int. J. Syst. Evol. Microbiol.">
        <title>The Global Catalogue of Microorganisms (GCM) 10K type strain sequencing project: providing services to taxonomists for standard genome sequencing and annotation.</title>
        <authorList>
            <consortium name="The Broad Institute Genomics Platform"/>
            <consortium name="The Broad Institute Genome Sequencing Center for Infectious Disease"/>
            <person name="Wu L."/>
            <person name="Ma J."/>
        </authorList>
    </citation>
    <scope>NUCLEOTIDE SEQUENCE [LARGE SCALE GENOMIC DNA]</scope>
    <source>
        <strain evidence="8">CCM 8936</strain>
    </source>
</reference>
<dbReference type="SMART" id="SM01266">
    <property type="entry name" value="Mac"/>
    <property type="match status" value="1"/>
</dbReference>
<organism evidence="7 8">
    <name type="scientific">Companilactobacillus keshanensis</name>
    <dbReference type="NCBI Taxonomy" id="2486003"/>
    <lineage>
        <taxon>Bacteria</taxon>
        <taxon>Bacillati</taxon>
        <taxon>Bacillota</taxon>
        <taxon>Bacilli</taxon>
        <taxon>Lactobacillales</taxon>
        <taxon>Lactobacillaceae</taxon>
        <taxon>Companilactobacillus</taxon>
    </lineage>
</organism>
<evidence type="ECO:0000256" key="4">
    <source>
        <dbReference type="ARBA" id="ARBA00023315"/>
    </source>
</evidence>
<accession>A0ABW4BT83</accession>
<evidence type="ECO:0000259" key="6">
    <source>
        <dbReference type="SMART" id="SM01266"/>
    </source>
</evidence>